<gene>
    <name evidence="1" type="ORF">DQX05_01230</name>
</gene>
<accession>A0A3A3H4Q6</accession>
<reference evidence="1 2" key="1">
    <citation type="submission" date="2018-09" db="EMBL/GenBank/DDBJ databases">
        <title>Paenibacillus SK2017-BO5.</title>
        <authorList>
            <person name="Piskunova J.V."/>
            <person name="Dubiley S.A."/>
            <person name="Severinov K.V."/>
        </authorList>
    </citation>
    <scope>NUCLEOTIDE SEQUENCE [LARGE SCALE GENOMIC DNA]</scope>
    <source>
        <strain evidence="1 2">BO5</strain>
    </source>
</reference>
<dbReference type="AlphaFoldDB" id="A0A3A3H4Q6"/>
<dbReference type="RefSeq" id="WP_119790168.1">
    <property type="nucleotide sequence ID" value="NZ_QYZD01000001.1"/>
</dbReference>
<sequence>MTKLTDSQRQLIDQNVHTILCLRGVMAKVLYESEKAGWEEVERLKEENEQLKRFKTYFDELYGQGLEISNWHQNGDIEPFDSFHDSAEAEMTVIQRIQEGNGNASM</sequence>
<dbReference type="EMBL" id="QYZD01000001">
    <property type="protein sequence ID" value="RJG26683.1"/>
    <property type="molecule type" value="Genomic_DNA"/>
</dbReference>
<evidence type="ECO:0000313" key="2">
    <source>
        <dbReference type="Proteomes" id="UP000266177"/>
    </source>
</evidence>
<comment type="caution">
    <text evidence="1">The sequence shown here is derived from an EMBL/GenBank/DDBJ whole genome shotgun (WGS) entry which is preliminary data.</text>
</comment>
<organism evidence="1 2">
    <name type="scientific">Paenibacillus thiaminolyticus</name>
    <name type="common">Bacillus thiaminolyticus</name>
    <dbReference type="NCBI Taxonomy" id="49283"/>
    <lineage>
        <taxon>Bacteria</taxon>
        <taxon>Bacillati</taxon>
        <taxon>Bacillota</taxon>
        <taxon>Bacilli</taxon>
        <taxon>Bacillales</taxon>
        <taxon>Paenibacillaceae</taxon>
        <taxon>Paenibacillus</taxon>
    </lineage>
</organism>
<protein>
    <submittedName>
        <fullName evidence="1">Uncharacterized protein</fullName>
    </submittedName>
</protein>
<evidence type="ECO:0000313" key="1">
    <source>
        <dbReference type="EMBL" id="RJG26683.1"/>
    </source>
</evidence>
<dbReference type="Proteomes" id="UP000266177">
    <property type="component" value="Unassembled WGS sequence"/>
</dbReference>
<proteinExistence type="predicted"/>
<name>A0A3A3H4Q6_PANTH</name>
<dbReference type="OrthoDB" id="2666772at2"/>